<dbReference type="InterPro" id="IPR027417">
    <property type="entry name" value="P-loop_NTPase"/>
</dbReference>
<evidence type="ECO:0000313" key="7">
    <source>
        <dbReference type="EMBL" id="CAG8654589.1"/>
    </source>
</evidence>
<keyword evidence="3 5" id="KW-0547">Nucleotide-binding</keyword>
<evidence type="ECO:0000313" key="8">
    <source>
        <dbReference type="Proteomes" id="UP000789375"/>
    </source>
</evidence>
<dbReference type="InterPro" id="IPR041569">
    <property type="entry name" value="AAA_lid_3"/>
</dbReference>
<dbReference type="Gene3D" id="1.10.8.60">
    <property type="match status" value="2"/>
</dbReference>
<dbReference type="GO" id="GO:0005524">
    <property type="term" value="F:ATP binding"/>
    <property type="evidence" value="ECO:0007669"/>
    <property type="project" value="UniProtKB-KW"/>
</dbReference>
<dbReference type="Gene3D" id="3.40.50.300">
    <property type="entry name" value="P-loop containing nucleotide triphosphate hydrolases"/>
    <property type="match status" value="2"/>
</dbReference>
<evidence type="ECO:0000259" key="6">
    <source>
        <dbReference type="SMART" id="SM00382"/>
    </source>
</evidence>
<organism evidence="7 8">
    <name type="scientific">Funneliformis mosseae</name>
    <name type="common">Endomycorrhizal fungus</name>
    <name type="synonym">Glomus mosseae</name>
    <dbReference type="NCBI Taxonomy" id="27381"/>
    <lineage>
        <taxon>Eukaryota</taxon>
        <taxon>Fungi</taxon>
        <taxon>Fungi incertae sedis</taxon>
        <taxon>Mucoromycota</taxon>
        <taxon>Glomeromycotina</taxon>
        <taxon>Glomeromycetes</taxon>
        <taxon>Glomerales</taxon>
        <taxon>Glomeraceae</taxon>
        <taxon>Funneliformis</taxon>
    </lineage>
</organism>
<name>A0A9N9DV79_FUNMO</name>
<evidence type="ECO:0000256" key="4">
    <source>
        <dbReference type="ARBA" id="ARBA00022840"/>
    </source>
</evidence>
<feature type="non-terminal residue" evidence="7">
    <location>
        <position position="1"/>
    </location>
</feature>
<dbReference type="AlphaFoldDB" id="A0A9N9DV79"/>
<evidence type="ECO:0000256" key="5">
    <source>
        <dbReference type="RuleBase" id="RU003651"/>
    </source>
</evidence>
<dbReference type="InterPro" id="IPR050168">
    <property type="entry name" value="AAA_ATPase_domain"/>
</dbReference>
<accession>A0A9N9DV79</accession>
<dbReference type="PANTHER" id="PTHR23077">
    <property type="entry name" value="AAA-FAMILY ATPASE"/>
    <property type="match status" value="1"/>
</dbReference>
<dbReference type="InterPro" id="IPR003593">
    <property type="entry name" value="AAA+_ATPase"/>
</dbReference>
<evidence type="ECO:0000256" key="3">
    <source>
        <dbReference type="ARBA" id="ARBA00022741"/>
    </source>
</evidence>
<dbReference type="EMBL" id="CAJVPP010004735">
    <property type="protein sequence ID" value="CAG8654589.1"/>
    <property type="molecule type" value="Genomic_DNA"/>
</dbReference>
<dbReference type="InterPro" id="IPR003960">
    <property type="entry name" value="ATPase_AAA_CS"/>
</dbReference>
<keyword evidence="2" id="KW-0963">Cytoplasm</keyword>
<reference evidence="7" key="1">
    <citation type="submission" date="2021-06" db="EMBL/GenBank/DDBJ databases">
        <authorList>
            <person name="Kallberg Y."/>
            <person name="Tangrot J."/>
            <person name="Rosling A."/>
        </authorList>
    </citation>
    <scope>NUCLEOTIDE SEQUENCE</scope>
    <source>
        <strain evidence="7">87-6 pot B 2015</strain>
    </source>
</reference>
<evidence type="ECO:0000256" key="2">
    <source>
        <dbReference type="ARBA" id="ARBA00022490"/>
    </source>
</evidence>
<comment type="similarity">
    <text evidence="5">Belongs to the AAA ATPase family.</text>
</comment>
<feature type="domain" description="AAA+ ATPase" evidence="6">
    <location>
        <begin position="272"/>
        <end position="408"/>
    </location>
</feature>
<evidence type="ECO:0000256" key="1">
    <source>
        <dbReference type="ARBA" id="ARBA00004496"/>
    </source>
</evidence>
<protein>
    <submittedName>
        <fullName evidence="7">2732_t:CDS:1</fullName>
    </submittedName>
</protein>
<dbReference type="GO" id="GO:0005737">
    <property type="term" value="C:cytoplasm"/>
    <property type="evidence" value="ECO:0007669"/>
    <property type="project" value="UniProtKB-SubCell"/>
</dbReference>
<dbReference type="GO" id="GO:0016887">
    <property type="term" value="F:ATP hydrolysis activity"/>
    <property type="evidence" value="ECO:0007669"/>
    <property type="project" value="InterPro"/>
</dbReference>
<proteinExistence type="inferred from homology"/>
<sequence length="607" mass="68430">MTYFPYRVDQSFSISFQKRKICTDLNIDVTNSILLYGPSGTGKSNAIVQHLFTLTIGDLAAEFPAEPEKGLRHYFNLAYKNQPSVCMCTIQPLLSFYFRELFHTWINNEHHILIVGTSTNHSRINPIIRTIFQDEIEFNIPKPIQRLEILKYCVVDLNLENDVNLKEINDRCHGYIAADVAALCRMALEQCDVRSIQQTAEPGNLLISNEDFQKGFQKIRISSLQEKASVEKVESVKWSDIGGLDDVKKMLEESVIWIYKHADAFQRLGIKATKGVLLYGPPGTGKTLLAKAVATESSAHFMPVSIPELIKSEVGESEKAIANIFRIAIQCSPCIIFLDELEAIFGNRDSSGFLGKKLVSQLLLELDGLNAVDQGVVILAATNNPEVIDASLLRPGRLDKHVYIKPPTPEERVSILKVIGNRMNFAQDMNLEEIALKTEHYTGADLEALIQKAAFLAFKRYRHNKSITEKNICHDDVLEAIEQIKCSVSIDQLEQYQRNALSHDDLSVIKSENTLPLIKFHKNKIIYGINIILYVTSFAVRDILLDNSDQKFVVKKVPSRILASENTNQIIDVKETCLMSIGPRLFFRLALSQKISSSELFKILEAE</sequence>
<dbReference type="SUPFAM" id="SSF52540">
    <property type="entry name" value="P-loop containing nucleoside triphosphate hydrolases"/>
    <property type="match status" value="2"/>
</dbReference>
<dbReference type="PANTHER" id="PTHR23077:SF117">
    <property type="entry name" value="AAA+ ATPASE DOMAIN-CONTAINING PROTEIN"/>
    <property type="match status" value="1"/>
</dbReference>
<keyword evidence="8" id="KW-1185">Reference proteome</keyword>
<comment type="subcellular location">
    <subcellularLocation>
        <location evidence="1">Cytoplasm</location>
    </subcellularLocation>
</comment>
<comment type="caution">
    <text evidence="7">The sequence shown here is derived from an EMBL/GenBank/DDBJ whole genome shotgun (WGS) entry which is preliminary data.</text>
</comment>
<dbReference type="InterPro" id="IPR003959">
    <property type="entry name" value="ATPase_AAA_core"/>
</dbReference>
<dbReference type="Proteomes" id="UP000789375">
    <property type="component" value="Unassembled WGS sequence"/>
</dbReference>
<dbReference type="Pfam" id="PF00004">
    <property type="entry name" value="AAA"/>
    <property type="match status" value="1"/>
</dbReference>
<dbReference type="PROSITE" id="PS00674">
    <property type="entry name" value="AAA"/>
    <property type="match status" value="1"/>
</dbReference>
<keyword evidence="4 5" id="KW-0067">ATP-binding</keyword>
<gene>
    <name evidence="7" type="ORF">FMOSSE_LOCUS11640</name>
</gene>
<dbReference type="FunFam" id="3.40.50.300:FF:001054">
    <property type="entry name" value="ATPase, AAA family, putative"/>
    <property type="match status" value="1"/>
</dbReference>
<dbReference type="SMART" id="SM00382">
    <property type="entry name" value="AAA"/>
    <property type="match status" value="1"/>
</dbReference>
<dbReference type="Pfam" id="PF17862">
    <property type="entry name" value="AAA_lid_3"/>
    <property type="match status" value="1"/>
</dbReference>